<dbReference type="AlphaFoldDB" id="A0A1M6Z6W9"/>
<dbReference type="EMBL" id="FRBD01000042">
    <property type="protein sequence ID" value="SHL26197.1"/>
    <property type="molecule type" value="Genomic_DNA"/>
</dbReference>
<feature type="non-terminal residue" evidence="1">
    <location>
        <position position="127"/>
    </location>
</feature>
<dbReference type="Proteomes" id="UP000184130">
    <property type="component" value="Unassembled WGS sequence"/>
</dbReference>
<name>A0A1M6Z6W9_XYLRU</name>
<protein>
    <submittedName>
        <fullName evidence="1">Uncharacterized protein</fullName>
    </submittedName>
</protein>
<proteinExistence type="predicted"/>
<dbReference type="GO" id="GO:0043565">
    <property type="term" value="F:sequence-specific DNA binding"/>
    <property type="evidence" value="ECO:0007669"/>
    <property type="project" value="InterPro"/>
</dbReference>
<gene>
    <name evidence="1" type="ORF">SAMN05216463_1427</name>
</gene>
<evidence type="ECO:0000313" key="2">
    <source>
        <dbReference type="Proteomes" id="UP000184130"/>
    </source>
</evidence>
<accession>A0A1M6Z6W9</accession>
<dbReference type="InterPro" id="IPR010921">
    <property type="entry name" value="Trp_repressor/repl_initiator"/>
</dbReference>
<dbReference type="RefSeq" id="WP_139261732.1">
    <property type="nucleotide sequence ID" value="NZ_FRBD01000042.1"/>
</dbReference>
<evidence type="ECO:0000313" key="1">
    <source>
        <dbReference type="EMBL" id="SHL26197.1"/>
    </source>
</evidence>
<dbReference type="SUPFAM" id="SSF48295">
    <property type="entry name" value="TrpR-like"/>
    <property type="match status" value="1"/>
</dbReference>
<dbReference type="OrthoDB" id="1083716at2"/>
<reference evidence="1 2" key="1">
    <citation type="submission" date="2016-11" db="EMBL/GenBank/DDBJ databases">
        <authorList>
            <person name="Jaros S."/>
            <person name="Januszkiewicz K."/>
            <person name="Wedrychowicz H."/>
        </authorList>
    </citation>
    <scope>NUCLEOTIDE SEQUENCE [LARGE SCALE GENOMIC DNA]</scope>
    <source>
        <strain evidence="1 2">KHT3</strain>
    </source>
</reference>
<sequence>MRKYGSIYKILVNFLPDSAVLILAKCLTLKNVESKKRFKMEKNEDSDLLELQELALRHKESKKQKTLEEKLMIVKAHLLNHVPISQLSADFHVNRLTIRRWISTFADGKVPDRRSKGTPDVKLNPSS</sequence>
<organism evidence="1 2">
    <name type="scientific">Xylanibacter ruminicola</name>
    <name type="common">Prevotella ruminicola</name>
    <dbReference type="NCBI Taxonomy" id="839"/>
    <lineage>
        <taxon>Bacteria</taxon>
        <taxon>Pseudomonadati</taxon>
        <taxon>Bacteroidota</taxon>
        <taxon>Bacteroidia</taxon>
        <taxon>Bacteroidales</taxon>
        <taxon>Prevotellaceae</taxon>
        <taxon>Xylanibacter</taxon>
    </lineage>
</organism>